<keyword evidence="3 5" id="KW-1133">Transmembrane helix</keyword>
<dbReference type="InterPro" id="IPR006694">
    <property type="entry name" value="Fatty_acid_hydroxylase"/>
</dbReference>
<dbReference type="Proteomes" id="UP000261540">
    <property type="component" value="Unplaced"/>
</dbReference>
<evidence type="ECO:0000256" key="5">
    <source>
        <dbReference type="SAM" id="Phobius"/>
    </source>
</evidence>
<dbReference type="Pfam" id="PF04116">
    <property type="entry name" value="FA_hydroxylase"/>
    <property type="match status" value="1"/>
</dbReference>
<evidence type="ECO:0000256" key="1">
    <source>
        <dbReference type="ARBA" id="ARBA00004370"/>
    </source>
</evidence>
<feature type="domain" description="Fatty acid hydroxylase" evidence="6">
    <location>
        <begin position="126"/>
        <end position="257"/>
    </location>
</feature>
<reference evidence="7" key="1">
    <citation type="submission" date="2025-08" db="UniProtKB">
        <authorList>
            <consortium name="Ensembl"/>
        </authorList>
    </citation>
    <scope>IDENTIFICATION</scope>
</reference>
<name>A0A3B3QBM1_9TELE</name>
<keyword evidence="4 5" id="KW-0472">Membrane</keyword>
<evidence type="ECO:0000259" key="6">
    <source>
        <dbReference type="Pfam" id="PF04116"/>
    </source>
</evidence>
<evidence type="ECO:0000256" key="2">
    <source>
        <dbReference type="ARBA" id="ARBA00022692"/>
    </source>
</evidence>
<evidence type="ECO:0000313" key="8">
    <source>
        <dbReference type="Proteomes" id="UP000261540"/>
    </source>
</evidence>
<proteinExistence type="predicted"/>
<evidence type="ECO:0000256" key="3">
    <source>
        <dbReference type="ARBA" id="ARBA00022989"/>
    </source>
</evidence>
<dbReference type="InterPro" id="IPR050307">
    <property type="entry name" value="Sterol_Desaturase_Related"/>
</dbReference>
<dbReference type="GO" id="GO:0016020">
    <property type="term" value="C:membrane"/>
    <property type="evidence" value="ECO:0007669"/>
    <property type="project" value="UniProtKB-SubCell"/>
</dbReference>
<organism evidence="7 8">
    <name type="scientific">Paramormyrops kingsleyae</name>
    <dbReference type="NCBI Taxonomy" id="1676925"/>
    <lineage>
        <taxon>Eukaryota</taxon>
        <taxon>Metazoa</taxon>
        <taxon>Chordata</taxon>
        <taxon>Craniata</taxon>
        <taxon>Vertebrata</taxon>
        <taxon>Euteleostomi</taxon>
        <taxon>Actinopterygii</taxon>
        <taxon>Neopterygii</taxon>
        <taxon>Teleostei</taxon>
        <taxon>Osteoglossocephala</taxon>
        <taxon>Osteoglossomorpha</taxon>
        <taxon>Osteoglossiformes</taxon>
        <taxon>Mormyridae</taxon>
        <taxon>Paramormyrops</taxon>
    </lineage>
</organism>
<feature type="transmembrane region" description="Helical" evidence="5">
    <location>
        <begin position="32"/>
        <end position="56"/>
    </location>
</feature>
<dbReference type="GeneTree" id="ENSGT00940000167361"/>
<feature type="transmembrane region" description="Helical" evidence="5">
    <location>
        <begin position="87"/>
        <end position="105"/>
    </location>
</feature>
<dbReference type="PANTHER" id="PTHR11863">
    <property type="entry name" value="STEROL DESATURASE"/>
    <property type="match status" value="1"/>
</dbReference>
<reference evidence="7" key="2">
    <citation type="submission" date="2025-09" db="UniProtKB">
        <authorList>
            <consortium name="Ensembl"/>
        </authorList>
    </citation>
    <scope>IDENTIFICATION</scope>
</reference>
<keyword evidence="8" id="KW-1185">Reference proteome</keyword>
<dbReference type="STRING" id="1676925.ENSPKIP00000003164"/>
<feature type="transmembrane region" description="Helical" evidence="5">
    <location>
        <begin position="120"/>
        <end position="141"/>
    </location>
</feature>
<dbReference type="Ensembl" id="ENSPKIT00000027123.1">
    <property type="protein sequence ID" value="ENSPKIP00000003164.1"/>
    <property type="gene ID" value="ENSPKIG00000020787.1"/>
</dbReference>
<evidence type="ECO:0000313" key="7">
    <source>
        <dbReference type="Ensembl" id="ENSPKIP00000003164.1"/>
    </source>
</evidence>
<evidence type="ECO:0000256" key="4">
    <source>
        <dbReference type="ARBA" id="ARBA00023136"/>
    </source>
</evidence>
<keyword evidence="2 5" id="KW-0812">Transmembrane</keyword>
<accession>A0A3B3QBM1</accession>
<dbReference type="GO" id="GO:0008610">
    <property type="term" value="P:lipid biosynthetic process"/>
    <property type="evidence" value="ECO:0007669"/>
    <property type="project" value="InterPro"/>
</dbReference>
<comment type="subcellular location">
    <subcellularLocation>
        <location evidence="1">Membrane</location>
    </subcellularLocation>
</comment>
<sequence length="299" mass="33958">MNSTCELSRAAGLLQPMWDSFLLHRHILRSPFLSAILAFCVHLLFSAPFLFLDALARHVSAVHRYRISSSGSEPVCLRRWLDCFGRILLRYIGIVLPASAVLQRLRTPYFPPAAPSCAQMLLEVGLCLLIFDTLFFIWHVLMHRVPWLYVWVHRDHHLNRDTFALAAQDASISELLSLKALAVVTAAAVGCHPLSEIVFYLLNIWLAVEDHCGYDLPWALHRLLPGFGGAPFHLAHHQRNRGNYAPYFKHWDKLCGTFLTEEVEDQVGRKYHREGPVEVKLDISRPGRGGILGLLCLRP</sequence>
<dbReference type="GO" id="GO:0005506">
    <property type="term" value="F:iron ion binding"/>
    <property type="evidence" value="ECO:0007669"/>
    <property type="project" value="InterPro"/>
</dbReference>
<dbReference type="AlphaFoldDB" id="A0A3B3QBM1"/>
<dbReference type="GO" id="GO:0016491">
    <property type="term" value="F:oxidoreductase activity"/>
    <property type="evidence" value="ECO:0007669"/>
    <property type="project" value="InterPro"/>
</dbReference>
<protein>
    <submittedName>
        <fullName evidence="7">Cholesterol 25-hydroxylase-like protein</fullName>
    </submittedName>
</protein>